<reference evidence="2" key="4">
    <citation type="journal article" date="2015" name="G3 (Bethesda)">
        <title>Genome sequences of three phytopathogenic species of the Magnaporthaceae family of fungi.</title>
        <authorList>
            <person name="Okagaki L.H."/>
            <person name="Nunes C.C."/>
            <person name="Sailsbery J."/>
            <person name="Clay B."/>
            <person name="Brown D."/>
            <person name="John T."/>
            <person name="Oh Y."/>
            <person name="Young N."/>
            <person name="Fitzgerald M."/>
            <person name="Haas B.J."/>
            <person name="Zeng Q."/>
            <person name="Young S."/>
            <person name="Adiconis X."/>
            <person name="Fan L."/>
            <person name="Levin J.Z."/>
            <person name="Mitchell T.K."/>
            <person name="Okubara P.A."/>
            <person name="Farman M.L."/>
            <person name="Kohn L.M."/>
            <person name="Birren B."/>
            <person name="Ma L.-J."/>
            <person name="Dean R.A."/>
        </authorList>
    </citation>
    <scope>NUCLEOTIDE SEQUENCE</scope>
    <source>
        <strain evidence="2">ATCC 64411 / 73-15</strain>
    </source>
</reference>
<evidence type="ECO:0000313" key="2">
    <source>
        <dbReference type="EnsemblFungi" id="MAPG_09757T0"/>
    </source>
</evidence>
<keyword evidence="3" id="KW-1185">Reference proteome</keyword>
<proteinExistence type="predicted"/>
<reference evidence="3" key="1">
    <citation type="submission" date="2010-05" db="EMBL/GenBank/DDBJ databases">
        <title>The genome sequence of Magnaporthe poae strain ATCC 64411.</title>
        <authorList>
            <person name="Ma L.-J."/>
            <person name="Dead R."/>
            <person name="Young S."/>
            <person name="Zeng Q."/>
            <person name="Koehrsen M."/>
            <person name="Alvarado L."/>
            <person name="Berlin A."/>
            <person name="Chapman S.B."/>
            <person name="Chen Z."/>
            <person name="Freedman E."/>
            <person name="Gellesch M."/>
            <person name="Goldberg J."/>
            <person name="Griggs A."/>
            <person name="Gujja S."/>
            <person name="Heilman E.R."/>
            <person name="Heiman D."/>
            <person name="Hepburn T."/>
            <person name="Howarth C."/>
            <person name="Jen D."/>
            <person name="Larson L."/>
            <person name="Mehta T."/>
            <person name="Neiman D."/>
            <person name="Pearson M."/>
            <person name="Roberts A."/>
            <person name="Saif S."/>
            <person name="Shea T."/>
            <person name="Shenoy N."/>
            <person name="Sisk P."/>
            <person name="Stolte C."/>
            <person name="Sykes S."/>
            <person name="Walk T."/>
            <person name="White J."/>
            <person name="Yandava C."/>
            <person name="Haas B."/>
            <person name="Nusbaum C."/>
            <person name="Birren B."/>
        </authorList>
    </citation>
    <scope>NUCLEOTIDE SEQUENCE [LARGE SCALE GENOMIC DNA]</scope>
    <source>
        <strain evidence="3">ATCC 64411 / 73-15</strain>
    </source>
</reference>
<dbReference type="OrthoDB" id="5352317at2759"/>
<sequence>MASCRQTDVFFFPSSSRSNPIRNLNINHLSLYKTINLLLRHHSPESSTKTTKMQFTTAAIFTLLAAVVSAAPAPAASKLLAVSKMANDAQWTIESFKRTCNDADTSCAVSFTIDTGANETPCSFKVDAASKASRAPSAGVTCGNYTVSSSWSGQFGEDQGFTTFAVVDNVNRLIAWPAYTDKQLVNGKAVTPDQSYTPARLG</sequence>
<reference evidence="2" key="5">
    <citation type="submission" date="2015-06" db="UniProtKB">
        <authorList>
            <consortium name="EnsemblFungi"/>
        </authorList>
    </citation>
    <scope>IDENTIFICATION</scope>
    <source>
        <strain evidence="2">ATCC 64411</strain>
    </source>
</reference>
<dbReference type="EnsemblFungi" id="MAPG_09757T0">
    <property type="protein sequence ID" value="MAPG_09757T0"/>
    <property type="gene ID" value="MAPG_09757"/>
</dbReference>
<dbReference type="AlphaFoldDB" id="A0A0C4EAS8"/>
<reference evidence="1" key="3">
    <citation type="submission" date="2011-03" db="EMBL/GenBank/DDBJ databases">
        <title>Annotation of Magnaporthe poae ATCC 64411.</title>
        <authorList>
            <person name="Ma L.-J."/>
            <person name="Dead R."/>
            <person name="Young S.K."/>
            <person name="Zeng Q."/>
            <person name="Gargeya S."/>
            <person name="Fitzgerald M."/>
            <person name="Haas B."/>
            <person name="Abouelleil A."/>
            <person name="Alvarado L."/>
            <person name="Arachchi H.M."/>
            <person name="Berlin A."/>
            <person name="Brown A."/>
            <person name="Chapman S.B."/>
            <person name="Chen Z."/>
            <person name="Dunbar C."/>
            <person name="Freedman E."/>
            <person name="Gearin G."/>
            <person name="Gellesch M."/>
            <person name="Goldberg J."/>
            <person name="Griggs A."/>
            <person name="Gujja S."/>
            <person name="Heiman D."/>
            <person name="Howarth C."/>
            <person name="Larson L."/>
            <person name="Lui A."/>
            <person name="MacDonald P.J.P."/>
            <person name="Mehta T."/>
            <person name="Montmayeur A."/>
            <person name="Murphy C."/>
            <person name="Neiman D."/>
            <person name="Pearson M."/>
            <person name="Priest M."/>
            <person name="Roberts A."/>
            <person name="Saif S."/>
            <person name="Shea T."/>
            <person name="Shenoy N."/>
            <person name="Sisk P."/>
            <person name="Stolte C."/>
            <person name="Sykes S."/>
            <person name="Yandava C."/>
            <person name="Wortman J."/>
            <person name="Nusbaum C."/>
            <person name="Birren B."/>
        </authorList>
    </citation>
    <scope>NUCLEOTIDE SEQUENCE</scope>
    <source>
        <strain evidence="1">ATCC 64411</strain>
    </source>
</reference>
<dbReference type="VEuPathDB" id="FungiDB:MAPG_09757"/>
<reference evidence="1" key="2">
    <citation type="submission" date="2010-05" db="EMBL/GenBank/DDBJ databases">
        <title>The Genome Sequence of Magnaporthe poae strain ATCC 64411.</title>
        <authorList>
            <consortium name="The Broad Institute Genome Sequencing Platform"/>
            <consortium name="Broad Institute Genome Sequencing Center for Infectious Disease"/>
            <person name="Ma L.-J."/>
            <person name="Dead R."/>
            <person name="Young S."/>
            <person name="Zeng Q."/>
            <person name="Koehrsen M."/>
            <person name="Alvarado L."/>
            <person name="Berlin A."/>
            <person name="Chapman S.B."/>
            <person name="Chen Z."/>
            <person name="Freedman E."/>
            <person name="Gellesch M."/>
            <person name="Goldberg J."/>
            <person name="Griggs A."/>
            <person name="Gujja S."/>
            <person name="Heilman E.R."/>
            <person name="Heiman D."/>
            <person name="Hepburn T."/>
            <person name="Howarth C."/>
            <person name="Jen D."/>
            <person name="Larson L."/>
            <person name="Mehta T."/>
            <person name="Neiman D."/>
            <person name="Pearson M."/>
            <person name="Roberts A."/>
            <person name="Saif S."/>
            <person name="Shea T."/>
            <person name="Shenoy N."/>
            <person name="Sisk P."/>
            <person name="Stolte C."/>
            <person name="Sykes S."/>
            <person name="Walk T."/>
            <person name="White J."/>
            <person name="Yandava C."/>
            <person name="Haas B."/>
            <person name="Nusbaum C."/>
            <person name="Birren B."/>
        </authorList>
    </citation>
    <scope>NUCLEOTIDE SEQUENCE</scope>
    <source>
        <strain evidence="1">ATCC 64411</strain>
    </source>
</reference>
<evidence type="ECO:0000313" key="3">
    <source>
        <dbReference type="Proteomes" id="UP000011715"/>
    </source>
</evidence>
<dbReference type="EMBL" id="ADBL01002494">
    <property type="status" value="NOT_ANNOTATED_CDS"/>
    <property type="molecule type" value="Genomic_DNA"/>
</dbReference>
<dbReference type="Proteomes" id="UP000011715">
    <property type="component" value="Unassembled WGS sequence"/>
</dbReference>
<organism evidence="2 3">
    <name type="scientific">Magnaporthiopsis poae (strain ATCC 64411 / 73-15)</name>
    <name type="common">Kentucky bluegrass fungus</name>
    <name type="synonym">Magnaporthe poae</name>
    <dbReference type="NCBI Taxonomy" id="644358"/>
    <lineage>
        <taxon>Eukaryota</taxon>
        <taxon>Fungi</taxon>
        <taxon>Dikarya</taxon>
        <taxon>Ascomycota</taxon>
        <taxon>Pezizomycotina</taxon>
        <taxon>Sordariomycetes</taxon>
        <taxon>Sordariomycetidae</taxon>
        <taxon>Magnaporthales</taxon>
        <taxon>Magnaporthaceae</taxon>
        <taxon>Magnaporthiopsis</taxon>
    </lineage>
</organism>
<dbReference type="EMBL" id="GL876976">
    <property type="protein sequence ID" value="KLU91235.1"/>
    <property type="molecule type" value="Genomic_DNA"/>
</dbReference>
<accession>A0A0C4EAS8</accession>
<name>A0A0C4EAS8_MAGP6</name>
<protein>
    <recommendedName>
        <fullName evidence="4">Surface protein 1</fullName>
    </recommendedName>
</protein>
<evidence type="ECO:0008006" key="4">
    <source>
        <dbReference type="Google" id="ProtNLM"/>
    </source>
</evidence>
<gene>
    <name evidence="1" type="ORF">MAPG_09757</name>
</gene>
<dbReference type="eggNOG" id="ENOG502SPD0">
    <property type="taxonomic scope" value="Eukaryota"/>
</dbReference>
<dbReference type="OMA" id="PYECRHD"/>
<evidence type="ECO:0000313" key="1">
    <source>
        <dbReference type="EMBL" id="KLU91235.1"/>
    </source>
</evidence>